<dbReference type="InterPro" id="IPR007895">
    <property type="entry name" value="MASE1"/>
</dbReference>
<evidence type="ECO:0000256" key="3">
    <source>
        <dbReference type="ARBA" id="ARBA00022475"/>
    </source>
</evidence>
<dbReference type="InterPro" id="IPR050469">
    <property type="entry name" value="Diguanylate_Cyclase"/>
</dbReference>
<keyword evidence="8" id="KW-0175">Coiled coil</keyword>
<gene>
    <name evidence="11" type="ORF">DNK34_10080</name>
</gene>
<comment type="subcellular location">
    <subcellularLocation>
        <location evidence="1">Cell membrane</location>
        <topology evidence="1">Multi-pass membrane protein</topology>
    </subcellularLocation>
</comment>
<dbReference type="CDD" id="cd01949">
    <property type="entry name" value="GGDEF"/>
    <property type="match status" value="1"/>
</dbReference>
<evidence type="ECO:0000256" key="6">
    <source>
        <dbReference type="ARBA" id="ARBA00023136"/>
    </source>
</evidence>
<feature type="transmembrane region" description="Helical" evidence="9">
    <location>
        <begin position="12"/>
        <end position="30"/>
    </location>
</feature>
<feature type="transmembrane region" description="Helical" evidence="9">
    <location>
        <begin position="277"/>
        <end position="297"/>
    </location>
</feature>
<dbReference type="EC" id="2.7.7.65" evidence="2"/>
<feature type="domain" description="GGDEF" evidence="10">
    <location>
        <begin position="363"/>
        <end position="497"/>
    </location>
</feature>
<feature type="transmembrane region" description="Helical" evidence="9">
    <location>
        <begin position="178"/>
        <end position="197"/>
    </location>
</feature>
<dbReference type="Proteomes" id="UP000291334">
    <property type="component" value="Unassembled WGS sequence"/>
</dbReference>
<keyword evidence="5 9" id="KW-1133">Transmembrane helix</keyword>
<comment type="caution">
    <text evidence="11">The sequence shown here is derived from an EMBL/GenBank/DDBJ whole genome shotgun (WGS) entry which is preliminary data.</text>
</comment>
<evidence type="ECO:0000256" key="2">
    <source>
        <dbReference type="ARBA" id="ARBA00012528"/>
    </source>
</evidence>
<feature type="transmembrane region" description="Helical" evidence="9">
    <location>
        <begin position="209"/>
        <end position="232"/>
    </location>
</feature>
<dbReference type="InterPro" id="IPR000160">
    <property type="entry name" value="GGDEF_dom"/>
</dbReference>
<dbReference type="Pfam" id="PF00990">
    <property type="entry name" value="GGDEF"/>
    <property type="match status" value="1"/>
</dbReference>
<evidence type="ECO:0000256" key="8">
    <source>
        <dbReference type="SAM" id="Coils"/>
    </source>
</evidence>
<proteinExistence type="predicted"/>
<keyword evidence="3" id="KW-1003">Cell membrane</keyword>
<keyword evidence="4 9" id="KW-0812">Transmembrane</keyword>
<dbReference type="InterPro" id="IPR029787">
    <property type="entry name" value="Nucleotide_cyclase"/>
</dbReference>
<feature type="coiled-coil region" evidence="8">
    <location>
        <begin position="308"/>
        <end position="335"/>
    </location>
</feature>
<dbReference type="NCBIfam" id="TIGR00254">
    <property type="entry name" value="GGDEF"/>
    <property type="match status" value="1"/>
</dbReference>
<comment type="catalytic activity">
    <reaction evidence="7">
        <text>2 GTP = 3',3'-c-di-GMP + 2 diphosphate</text>
        <dbReference type="Rhea" id="RHEA:24898"/>
        <dbReference type="ChEBI" id="CHEBI:33019"/>
        <dbReference type="ChEBI" id="CHEBI:37565"/>
        <dbReference type="ChEBI" id="CHEBI:58805"/>
        <dbReference type="EC" id="2.7.7.65"/>
    </reaction>
</comment>
<name>A0ABY1Z6T2_9GAMM</name>
<accession>A0ABY1Z6T2</accession>
<feature type="transmembrane region" description="Helical" evidence="9">
    <location>
        <begin position="87"/>
        <end position="111"/>
    </location>
</feature>
<dbReference type="SMART" id="SM00267">
    <property type="entry name" value="GGDEF"/>
    <property type="match status" value="1"/>
</dbReference>
<evidence type="ECO:0000259" key="10">
    <source>
        <dbReference type="PROSITE" id="PS50887"/>
    </source>
</evidence>
<evidence type="ECO:0000256" key="5">
    <source>
        <dbReference type="ARBA" id="ARBA00022989"/>
    </source>
</evidence>
<evidence type="ECO:0000256" key="1">
    <source>
        <dbReference type="ARBA" id="ARBA00004651"/>
    </source>
</evidence>
<feature type="transmembrane region" description="Helical" evidence="9">
    <location>
        <begin position="42"/>
        <end position="67"/>
    </location>
</feature>
<evidence type="ECO:0000256" key="9">
    <source>
        <dbReference type="SAM" id="Phobius"/>
    </source>
</evidence>
<keyword evidence="12" id="KW-1185">Reference proteome</keyword>
<organism evidence="11 12">
    <name type="scientific">Phytopseudomonas dryadis</name>
    <dbReference type="NCBI Taxonomy" id="2487520"/>
    <lineage>
        <taxon>Bacteria</taxon>
        <taxon>Pseudomonadati</taxon>
        <taxon>Pseudomonadota</taxon>
        <taxon>Gammaproteobacteria</taxon>
        <taxon>Pseudomonadales</taxon>
        <taxon>Pseudomonadaceae</taxon>
        <taxon>Phytopseudomonas</taxon>
    </lineage>
</organism>
<evidence type="ECO:0000313" key="12">
    <source>
        <dbReference type="Proteomes" id="UP000291334"/>
    </source>
</evidence>
<feature type="transmembrane region" description="Helical" evidence="9">
    <location>
        <begin position="244"/>
        <end position="265"/>
    </location>
</feature>
<dbReference type="PANTHER" id="PTHR45138:SF9">
    <property type="entry name" value="DIGUANYLATE CYCLASE DGCM-RELATED"/>
    <property type="match status" value="1"/>
</dbReference>
<feature type="transmembrane region" description="Helical" evidence="9">
    <location>
        <begin position="132"/>
        <end position="158"/>
    </location>
</feature>
<dbReference type="SUPFAM" id="SSF55073">
    <property type="entry name" value="Nucleotide cyclase"/>
    <property type="match status" value="1"/>
</dbReference>
<dbReference type="Pfam" id="PF05231">
    <property type="entry name" value="MASE1"/>
    <property type="match status" value="1"/>
</dbReference>
<dbReference type="PROSITE" id="PS50887">
    <property type="entry name" value="GGDEF"/>
    <property type="match status" value="1"/>
</dbReference>
<evidence type="ECO:0000256" key="4">
    <source>
        <dbReference type="ARBA" id="ARBA00022692"/>
    </source>
</evidence>
<dbReference type="Gene3D" id="3.30.70.270">
    <property type="match status" value="1"/>
</dbReference>
<dbReference type="InterPro" id="IPR043128">
    <property type="entry name" value="Rev_trsase/Diguanyl_cyclase"/>
</dbReference>
<dbReference type="EMBL" id="QJUM01000010">
    <property type="protein sequence ID" value="TBV06676.1"/>
    <property type="molecule type" value="Genomic_DNA"/>
</dbReference>
<sequence>MPTLNPQRPMRLRSMAGVFLIYLICGGLGIEYGTIMGGNSLTLLWLPSGISLAACVIYGVRIWPVIWLGSFATNVPYLIEQAEPLSLVLKGLVFGACAATINTGTQALLAYALFRRAIPDGHLHSTQGILNFLVKVTSLPCVLNILLLVLLYGAGGYIRHDTLEGFVSVWLAGTLADYHGYFVVGLLGIVWLGKTTVEVKRIRLDRRTLSALALLIVLLATSIFWNDAMVYLITTLGVLVAMNWGLRAATSFVLCISLAFTIATANQVGPFVSTNNFSSMMELLMFVFGLGVPIYLLTVNRYELVQSKLDLENKVIERTQELNAANKRLEILSNNDGLTGLANRRYFDEVLAAEWQRAERTGTPLALAMIDVDWFKKYNDHYGHLAGDQCLRSVAQTLGLTVCRTGDQVARYGGEEFVFLAPNTSQDDALAIAQRLCDALHAQEIPHEASPLGRVTASIGVAAMVPDSAQTPDALMKVADEALYRAKAQGRNRAISA</sequence>
<evidence type="ECO:0000313" key="11">
    <source>
        <dbReference type="EMBL" id="TBV06676.1"/>
    </source>
</evidence>
<dbReference type="PANTHER" id="PTHR45138">
    <property type="entry name" value="REGULATORY COMPONENTS OF SENSORY TRANSDUCTION SYSTEM"/>
    <property type="match status" value="1"/>
</dbReference>
<protein>
    <recommendedName>
        <fullName evidence="2">diguanylate cyclase</fullName>
        <ecNumber evidence="2">2.7.7.65</ecNumber>
    </recommendedName>
</protein>
<evidence type="ECO:0000256" key="7">
    <source>
        <dbReference type="ARBA" id="ARBA00034247"/>
    </source>
</evidence>
<keyword evidence="6 9" id="KW-0472">Membrane</keyword>
<reference evidence="11 12" key="1">
    <citation type="submission" date="2018-06" db="EMBL/GenBank/DDBJ databases">
        <title>Three novel Pseudomonas species isolated from symptomatic oak.</title>
        <authorList>
            <person name="Bueno-Gonzalez V."/>
            <person name="Brady C."/>
        </authorList>
    </citation>
    <scope>NUCLEOTIDE SEQUENCE [LARGE SCALE GENOMIC DNA]</scope>
    <source>
        <strain evidence="11 12">P26B</strain>
    </source>
</reference>
<dbReference type="RefSeq" id="WP_131174603.1">
    <property type="nucleotide sequence ID" value="NZ_QJUM01000010.1"/>
</dbReference>